<dbReference type="GO" id="GO:0046872">
    <property type="term" value="F:metal ion binding"/>
    <property type="evidence" value="ECO:0007669"/>
    <property type="project" value="UniProtKB-KW"/>
</dbReference>
<dbReference type="PANTHER" id="PTHR46471:SF2">
    <property type="entry name" value="CHITIN DEACETYLASE-RELATED"/>
    <property type="match status" value="1"/>
</dbReference>
<dbReference type="OrthoDB" id="407355at2759"/>
<evidence type="ECO:0000256" key="5">
    <source>
        <dbReference type="ARBA" id="ARBA00023277"/>
    </source>
</evidence>
<dbReference type="Proteomes" id="UP000242519">
    <property type="component" value="Unassembled WGS sequence"/>
</dbReference>
<dbReference type="EMBL" id="MZNU01000081">
    <property type="protein sequence ID" value="OWP05091.1"/>
    <property type="molecule type" value="Genomic_DNA"/>
</dbReference>
<dbReference type="GO" id="GO:0016810">
    <property type="term" value="F:hydrolase activity, acting on carbon-nitrogen (but not peptide) bonds"/>
    <property type="evidence" value="ECO:0007669"/>
    <property type="project" value="InterPro"/>
</dbReference>
<evidence type="ECO:0000256" key="2">
    <source>
        <dbReference type="ARBA" id="ARBA00022723"/>
    </source>
</evidence>
<proteinExistence type="predicted"/>
<evidence type="ECO:0000256" key="1">
    <source>
        <dbReference type="ARBA" id="ARBA00001941"/>
    </source>
</evidence>
<dbReference type="InterPro" id="IPR002509">
    <property type="entry name" value="NODB_dom"/>
</dbReference>
<dbReference type="CDD" id="cd10951">
    <property type="entry name" value="CE4_ClCDA_like"/>
    <property type="match status" value="1"/>
</dbReference>
<evidence type="ECO:0000256" key="4">
    <source>
        <dbReference type="ARBA" id="ARBA00022801"/>
    </source>
</evidence>
<keyword evidence="6" id="KW-0170">Cobalt</keyword>
<dbReference type="InterPro" id="IPR011330">
    <property type="entry name" value="Glyco_hydro/deAcase_b/a-brl"/>
</dbReference>
<dbReference type="STRING" id="503106.A0A218ZAJ1"/>
<gene>
    <name evidence="9" type="ORF">B2J93_8304</name>
</gene>
<dbReference type="Gene3D" id="3.20.20.370">
    <property type="entry name" value="Glycoside hydrolase/deacetylase"/>
    <property type="match status" value="1"/>
</dbReference>
<sequence>MTGAVRGILKYTGRRRAGFCWPAGASPVRQLRYLIHPRSKNWALASWACFEAWKSPIAEFARRKAGLAAGLTSAELASMLPCPPWAPKQRGTRSSGLRCRSHAGTEDARHSHRAQQLAVRYKGPHLCLFSLRPASLPSSSPSPPISTLVCRDHFLPVEISPERTGQDATPPRRAAAHERPLRSGSSVRLGHPESKAYPWVCSTDEPPARPQLTKSPGTIITSCTVPGTVAVTFDDGPSIYTAQLLDTLATYGVKATFFIVGAWQNRPIDDPSQPWIPLLRRMHNEGHQLALHTWTHPDLSTLPREDIHTEMVKTETAFMNIFGFCPTYFRPPYLSCNALCMEVAASFGYHILSIDVDTKDYENQQTMSVSEGKFDAGLDAGGNMVLAHDIHEQTVLTLTPYMLDGVLARGLRPVTAGECLGDDPSAWYRGPR</sequence>
<evidence type="ECO:0000256" key="6">
    <source>
        <dbReference type="ARBA" id="ARBA00023285"/>
    </source>
</evidence>
<dbReference type="PROSITE" id="PS51677">
    <property type="entry name" value="NODB"/>
    <property type="match status" value="1"/>
</dbReference>
<feature type="region of interest" description="Disordered" evidence="7">
    <location>
        <begin position="160"/>
        <end position="188"/>
    </location>
</feature>
<dbReference type="PANTHER" id="PTHR46471">
    <property type="entry name" value="CHITIN DEACETYLASE"/>
    <property type="match status" value="1"/>
</dbReference>
<dbReference type="InParanoid" id="A0A218ZAJ1"/>
<feature type="domain" description="NodB homology" evidence="8">
    <location>
        <begin position="227"/>
        <end position="414"/>
    </location>
</feature>
<dbReference type="GO" id="GO:0005975">
    <property type="term" value="P:carbohydrate metabolic process"/>
    <property type="evidence" value="ECO:0007669"/>
    <property type="project" value="InterPro"/>
</dbReference>
<keyword evidence="3" id="KW-0732">Signal</keyword>
<keyword evidence="5" id="KW-0119">Carbohydrate metabolism</keyword>
<reference evidence="9 10" key="1">
    <citation type="submission" date="2017-04" db="EMBL/GenBank/DDBJ databases">
        <title>Draft genome sequence of Marssonina coronaria NL1: causal agent of apple blotch.</title>
        <authorList>
            <person name="Cheng Q."/>
        </authorList>
    </citation>
    <scope>NUCLEOTIDE SEQUENCE [LARGE SCALE GENOMIC DNA]</scope>
    <source>
        <strain evidence="9 10">NL1</strain>
    </source>
</reference>
<evidence type="ECO:0000313" key="9">
    <source>
        <dbReference type="EMBL" id="OWP05091.1"/>
    </source>
</evidence>
<comment type="cofactor">
    <cofactor evidence="1">
        <name>Co(2+)</name>
        <dbReference type="ChEBI" id="CHEBI:48828"/>
    </cofactor>
</comment>
<keyword evidence="2" id="KW-0479">Metal-binding</keyword>
<dbReference type="AlphaFoldDB" id="A0A218ZAJ1"/>
<dbReference type="FunCoup" id="A0A218ZAJ1">
    <property type="interactions" value="29"/>
</dbReference>
<evidence type="ECO:0000259" key="8">
    <source>
        <dbReference type="PROSITE" id="PS51677"/>
    </source>
</evidence>
<evidence type="ECO:0000256" key="7">
    <source>
        <dbReference type="SAM" id="MobiDB-lite"/>
    </source>
</evidence>
<accession>A0A218ZAJ1</accession>
<organism evidence="9 10">
    <name type="scientific">Diplocarpon coronariae</name>
    <dbReference type="NCBI Taxonomy" id="2795749"/>
    <lineage>
        <taxon>Eukaryota</taxon>
        <taxon>Fungi</taxon>
        <taxon>Dikarya</taxon>
        <taxon>Ascomycota</taxon>
        <taxon>Pezizomycotina</taxon>
        <taxon>Leotiomycetes</taxon>
        <taxon>Helotiales</taxon>
        <taxon>Drepanopezizaceae</taxon>
        <taxon>Diplocarpon</taxon>
    </lineage>
</organism>
<dbReference type="Pfam" id="PF01522">
    <property type="entry name" value="Polysacc_deac_1"/>
    <property type="match status" value="1"/>
</dbReference>
<comment type="caution">
    <text evidence="9">The sequence shown here is derived from an EMBL/GenBank/DDBJ whole genome shotgun (WGS) entry which is preliminary data.</text>
</comment>
<feature type="region of interest" description="Disordered" evidence="7">
    <location>
        <begin position="85"/>
        <end position="113"/>
    </location>
</feature>
<dbReference type="SUPFAM" id="SSF88713">
    <property type="entry name" value="Glycoside hydrolase/deacetylase"/>
    <property type="match status" value="1"/>
</dbReference>
<evidence type="ECO:0000313" key="10">
    <source>
        <dbReference type="Proteomes" id="UP000242519"/>
    </source>
</evidence>
<keyword evidence="4" id="KW-0378">Hydrolase</keyword>
<name>A0A218ZAJ1_9HELO</name>
<evidence type="ECO:0000256" key="3">
    <source>
        <dbReference type="ARBA" id="ARBA00022729"/>
    </source>
</evidence>
<protein>
    <recommendedName>
        <fullName evidence="8">NodB homology domain-containing protein</fullName>
    </recommendedName>
</protein>
<keyword evidence="10" id="KW-1185">Reference proteome</keyword>